<keyword evidence="2" id="KW-1185">Reference proteome</keyword>
<protein>
    <submittedName>
        <fullName evidence="1">DUF1694 domain-containing protein</fullName>
    </submittedName>
</protein>
<dbReference type="RefSeq" id="WP_117321015.1">
    <property type="nucleotide sequence ID" value="NZ_QVTD01000003.1"/>
</dbReference>
<proteinExistence type="predicted"/>
<dbReference type="AlphaFoldDB" id="A0A372LFI9"/>
<dbReference type="EMBL" id="QVTD01000003">
    <property type="protein sequence ID" value="RFU64839.1"/>
    <property type="molecule type" value="Genomic_DNA"/>
</dbReference>
<evidence type="ECO:0000313" key="1">
    <source>
        <dbReference type="EMBL" id="RFU64839.1"/>
    </source>
</evidence>
<dbReference type="PIRSF" id="PIRSF034303">
    <property type="entry name" value="DUF1694"/>
    <property type="match status" value="1"/>
</dbReference>
<evidence type="ECO:0000313" key="2">
    <source>
        <dbReference type="Proteomes" id="UP000262939"/>
    </source>
</evidence>
<gene>
    <name evidence="1" type="ORF">D0466_02635</name>
</gene>
<dbReference type="OrthoDB" id="95278at2"/>
<organism evidence="1 2">
    <name type="scientific">Peribacillus glennii</name>
    <dbReference type="NCBI Taxonomy" id="2303991"/>
    <lineage>
        <taxon>Bacteria</taxon>
        <taxon>Bacillati</taxon>
        <taxon>Bacillota</taxon>
        <taxon>Bacilli</taxon>
        <taxon>Bacillales</taxon>
        <taxon>Bacillaceae</taxon>
        <taxon>Peribacillus</taxon>
    </lineage>
</organism>
<reference evidence="1 2" key="1">
    <citation type="submission" date="2018-08" db="EMBL/GenBank/DDBJ databases">
        <title>Bacillus chawlae sp. nov., Bacillus glennii sp. nov., and Bacillus saganii sp. nov. Isolated from the Vehicle Assembly Building at Kennedy Space Center where the Viking Spacecraft were Assembled.</title>
        <authorList>
            <person name="Seuylemezian A."/>
            <person name="Vaishampayan P."/>
        </authorList>
    </citation>
    <scope>NUCLEOTIDE SEQUENCE [LARGE SCALE GENOMIC DNA]</scope>
    <source>
        <strain evidence="1 2">V44-8</strain>
    </source>
</reference>
<dbReference type="SUPFAM" id="SSF160515">
    <property type="entry name" value="YueI-like"/>
    <property type="match status" value="1"/>
</dbReference>
<dbReference type="Proteomes" id="UP000262939">
    <property type="component" value="Unassembled WGS sequence"/>
</dbReference>
<dbReference type="InterPro" id="IPR012543">
    <property type="entry name" value="DUF1694"/>
</dbReference>
<comment type="caution">
    <text evidence="1">The sequence shown here is derived from an EMBL/GenBank/DDBJ whole genome shotgun (WGS) entry which is preliminary data.</text>
</comment>
<dbReference type="InterPro" id="IPR029064">
    <property type="entry name" value="Ribosomal_eL30-like_sf"/>
</dbReference>
<name>A0A372LFI9_9BACI</name>
<dbReference type="Pfam" id="PF07997">
    <property type="entry name" value="DUF1694"/>
    <property type="match status" value="1"/>
</dbReference>
<accession>A0A372LFI9</accession>
<dbReference type="Gene3D" id="3.30.1330.30">
    <property type="match status" value="1"/>
</dbReference>
<sequence>MSRQTVDEVLQQGIHGKKEIKPEERRKYLGTLRERVVVVLSQGQVREKTVYPEITSMLQKNPTATLLLNGAMEYSEISKYIDLATKHKVAFKIVADNGKHSDLGLVLAYDTAIDKEIITVEKRRKSQNGQQKKQGFFSRLARKLKRKR</sequence>